<feature type="domain" description="BTB" evidence="1">
    <location>
        <begin position="27"/>
        <end position="94"/>
    </location>
</feature>
<dbReference type="EMBL" id="JBFTWV010000236">
    <property type="protein sequence ID" value="KAL2783441.1"/>
    <property type="molecule type" value="Genomic_DNA"/>
</dbReference>
<comment type="caution">
    <text evidence="2">The sequence shown here is derived from an EMBL/GenBank/DDBJ whole genome shotgun (WGS) entry which is preliminary data.</text>
</comment>
<dbReference type="InterPro" id="IPR000210">
    <property type="entry name" value="BTB/POZ_dom"/>
</dbReference>
<evidence type="ECO:0000313" key="3">
    <source>
        <dbReference type="Proteomes" id="UP001610563"/>
    </source>
</evidence>
<gene>
    <name evidence="2" type="ORF">BJX66DRAFT_127669</name>
</gene>
<proteinExistence type="predicted"/>
<protein>
    <recommendedName>
        <fullName evidence="1">BTB domain-containing protein</fullName>
    </recommendedName>
</protein>
<dbReference type="Pfam" id="PF00651">
    <property type="entry name" value="BTB"/>
    <property type="match status" value="1"/>
</dbReference>
<accession>A0ABR4FJL9</accession>
<dbReference type="PROSITE" id="PS50097">
    <property type="entry name" value="BTB"/>
    <property type="match status" value="1"/>
</dbReference>
<dbReference type="Proteomes" id="UP001610563">
    <property type="component" value="Unassembled WGS sequence"/>
</dbReference>
<evidence type="ECO:0000313" key="2">
    <source>
        <dbReference type="EMBL" id="KAL2783441.1"/>
    </source>
</evidence>
<dbReference type="SUPFAM" id="SSF54695">
    <property type="entry name" value="POZ domain"/>
    <property type="match status" value="1"/>
</dbReference>
<dbReference type="InterPro" id="IPR011333">
    <property type="entry name" value="SKP1/BTB/POZ_sf"/>
</dbReference>
<organism evidence="2 3">
    <name type="scientific">Aspergillus keveii</name>
    <dbReference type="NCBI Taxonomy" id="714993"/>
    <lineage>
        <taxon>Eukaryota</taxon>
        <taxon>Fungi</taxon>
        <taxon>Dikarya</taxon>
        <taxon>Ascomycota</taxon>
        <taxon>Pezizomycotina</taxon>
        <taxon>Eurotiomycetes</taxon>
        <taxon>Eurotiomycetidae</taxon>
        <taxon>Eurotiales</taxon>
        <taxon>Aspergillaceae</taxon>
        <taxon>Aspergillus</taxon>
        <taxon>Aspergillus subgen. Nidulantes</taxon>
    </lineage>
</organism>
<dbReference type="Gene3D" id="3.30.710.10">
    <property type="entry name" value="Potassium Channel Kv1.1, Chain A"/>
    <property type="match status" value="1"/>
</dbReference>
<name>A0ABR4FJL9_9EURO</name>
<keyword evidence="3" id="KW-1185">Reference proteome</keyword>
<sequence>MMATQDFWGTLVHNIRLKRWNTRDKDADATIVVDGHHIRVHSSVVESESSHLECAFRRGFRKTGKRVYHIHSVDIHTIWRAVELMYIGDYSSGYPDTPIFDTTNDLLKHARTYQIAHFFKLSNNLLDVICQKYQDAASTSGDVADFLDSLDPIITPLLPHRVEIQLLPPDDITLFLTSKAATRSLHQDKLVWFAIYYLFENRQKFRGQLCEELCKKFKDNQNQMLRELFIHHWTIWDL</sequence>
<evidence type="ECO:0000259" key="1">
    <source>
        <dbReference type="PROSITE" id="PS50097"/>
    </source>
</evidence>
<reference evidence="2 3" key="1">
    <citation type="submission" date="2024-07" db="EMBL/GenBank/DDBJ databases">
        <title>Section-level genome sequencing and comparative genomics of Aspergillus sections Usti and Cavernicolus.</title>
        <authorList>
            <consortium name="Lawrence Berkeley National Laboratory"/>
            <person name="Nybo J.L."/>
            <person name="Vesth T.C."/>
            <person name="Theobald S."/>
            <person name="Frisvad J.C."/>
            <person name="Larsen T.O."/>
            <person name="Kjaerboelling I."/>
            <person name="Rothschild-Mancinelli K."/>
            <person name="Lyhne E.K."/>
            <person name="Kogle M.E."/>
            <person name="Barry K."/>
            <person name="Clum A."/>
            <person name="Na H."/>
            <person name="Ledsgaard L."/>
            <person name="Lin J."/>
            <person name="Lipzen A."/>
            <person name="Kuo A."/>
            <person name="Riley R."/>
            <person name="Mondo S."/>
            <person name="Labutti K."/>
            <person name="Haridas S."/>
            <person name="Pangalinan J."/>
            <person name="Salamov A.A."/>
            <person name="Simmons B.A."/>
            <person name="Magnuson J.K."/>
            <person name="Chen J."/>
            <person name="Drula E."/>
            <person name="Henrissat B."/>
            <person name="Wiebenga A."/>
            <person name="Lubbers R.J."/>
            <person name="Gomes A.C."/>
            <person name="Makela M.R."/>
            <person name="Stajich J."/>
            <person name="Grigoriev I.V."/>
            <person name="Mortensen U.H."/>
            <person name="De Vries R.P."/>
            <person name="Baker S.E."/>
            <person name="Andersen M.R."/>
        </authorList>
    </citation>
    <scope>NUCLEOTIDE SEQUENCE [LARGE SCALE GENOMIC DNA]</scope>
    <source>
        <strain evidence="2 3">CBS 209.92</strain>
    </source>
</reference>